<dbReference type="Proteomes" id="UP000499080">
    <property type="component" value="Unassembled WGS sequence"/>
</dbReference>
<evidence type="ECO:0000313" key="1">
    <source>
        <dbReference type="EMBL" id="GBN36646.1"/>
    </source>
</evidence>
<protein>
    <submittedName>
        <fullName evidence="1">Uncharacterized protein</fullName>
    </submittedName>
</protein>
<gene>
    <name evidence="1" type="ORF">AVEN_51922_1</name>
</gene>
<keyword evidence="2" id="KW-1185">Reference proteome</keyword>
<accession>A0A4Y2NFV2</accession>
<dbReference type="OrthoDB" id="7589662at2759"/>
<evidence type="ECO:0000313" key="2">
    <source>
        <dbReference type="Proteomes" id="UP000499080"/>
    </source>
</evidence>
<sequence length="103" mass="11841">MIASRESPSKKCKRLEDKLVRKTQEASIETDNDFIKRVTFTNLAELKQCLISQGVDLYRTTIFKGDFFLSVMHLTDLPDVLCSVNVDKNLNVSVLYKKVELKK</sequence>
<organism evidence="1 2">
    <name type="scientific">Araneus ventricosus</name>
    <name type="common">Orbweaver spider</name>
    <name type="synonym">Epeira ventricosa</name>
    <dbReference type="NCBI Taxonomy" id="182803"/>
    <lineage>
        <taxon>Eukaryota</taxon>
        <taxon>Metazoa</taxon>
        <taxon>Ecdysozoa</taxon>
        <taxon>Arthropoda</taxon>
        <taxon>Chelicerata</taxon>
        <taxon>Arachnida</taxon>
        <taxon>Araneae</taxon>
        <taxon>Araneomorphae</taxon>
        <taxon>Entelegynae</taxon>
        <taxon>Araneoidea</taxon>
        <taxon>Araneidae</taxon>
        <taxon>Araneus</taxon>
    </lineage>
</organism>
<comment type="caution">
    <text evidence="1">The sequence shown here is derived from an EMBL/GenBank/DDBJ whole genome shotgun (WGS) entry which is preliminary data.</text>
</comment>
<proteinExistence type="predicted"/>
<dbReference type="AlphaFoldDB" id="A0A4Y2NFV2"/>
<reference evidence="1 2" key="1">
    <citation type="journal article" date="2019" name="Sci. Rep.">
        <title>Orb-weaving spider Araneus ventricosus genome elucidates the spidroin gene catalogue.</title>
        <authorList>
            <person name="Kono N."/>
            <person name="Nakamura H."/>
            <person name="Ohtoshi R."/>
            <person name="Moran D.A.P."/>
            <person name="Shinohara A."/>
            <person name="Yoshida Y."/>
            <person name="Fujiwara M."/>
            <person name="Mori M."/>
            <person name="Tomita M."/>
            <person name="Arakawa K."/>
        </authorList>
    </citation>
    <scope>NUCLEOTIDE SEQUENCE [LARGE SCALE GENOMIC DNA]</scope>
</reference>
<dbReference type="EMBL" id="BGPR01008875">
    <property type="protein sequence ID" value="GBN36646.1"/>
    <property type="molecule type" value="Genomic_DNA"/>
</dbReference>
<name>A0A4Y2NFV2_ARAVE</name>